<feature type="signal peptide" evidence="1">
    <location>
        <begin position="1"/>
        <end position="20"/>
    </location>
</feature>
<dbReference type="RefSeq" id="WP_386738735.1">
    <property type="nucleotide sequence ID" value="NZ_JBHSMG010000001.1"/>
</dbReference>
<feature type="chain" id="PRO_5046321241" evidence="1">
    <location>
        <begin position="21"/>
        <end position="170"/>
    </location>
</feature>
<keyword evidence="1" id="KW-0732">Signal</keyword>
<proteinExistence type="predicted"/>
<evidence type="ECO:0000313" key="4">
    <source>
        <dbReference type="Proteomes" id="UP001596039"/>
    </source>
</evidence>
<gene>
    <name evidence="3" type="ORF">ACFPJ4_02645</name>
</gene>
<organism evidence="3 4">
    <name type="scientific">Lysinimonas soli</name>
    <dbReference type="NCBI Taxonomy" id="1074233"/>
    <lineage>
        <taxon>Bacteria</taxon>
        <taxon>Bacillati</taxon>
        <taxon>Actinomycetota</taxon>
        <taxon>Actinomycetes</taxon>
        <taxon>Micrococcales</taxon>
        <taxon>Microbacteriaceae</taxon>
        <taxon>Lysinimonas</taxon>
    </lineage>
</organism>
<feature type="domain" description="Septum formation-related" evidence="2">
    <location>
        <begin position="23"/>
        <end position="152"/>
    </location>
</feature>
<dbReference type="Pfam" id="PF13845">
    <property type="entry name" value="Septum_form"/>
    <property type="match status" value="1"/>
</dbReference>
<evidence type="ECO:0000313" key="3">
    <source>
        <dbReference type="EMBL" id="MFC5501133.1"/>
    </source>
</evidence>
<comment type="caution">
    <text evidence="3">The sequence shown here is derived from an EMBL/GenBank/DDBJ whole genome shotgun (WGS) entry which is preliminary data.</text>
</comment>
<dbReference type="EMBL" id="JBHSMG010000001">
    <property type="protein sequence ID" value="MFC5501133.1"/>
    <property type="molecule type" value="Genomic_DNA"/>
</dbReference>
<evidence type="ECO:0000256" key="1">
    <source>
        <dbReference type="SAM" id="SignalP"/>
    </source>
</evidence>
<dbReference type="Proteomes" id="UP001596039">
    <property type="component" value="Unassembled WGS sequence"/>
</dbReference>
<keyword evidence="4" id="KW-1185">Reference proteome</keyword>
<sequence length="170" mass="17755">MTRITRYRARALAMTTIAAAALLLCGCSVVNQLTGTTQRDASGTPTAANSNADVFSIKVGDCLNDASAQGTVTTAPIVPCSQPHDSEAYKSITMAAGKFPGDAAVKDQADTGCADAFAAFIGISYADSSLKISYYFPTETSWNTRGDRQIMCTVYDDGVKTTGTLKGAAR</sequence>
<protein>
    <submittedName>
        <fullName evidence="3">Septum formation family protein</fullName>
    </submittedName>
</protein>
<reference evidence="4" key="1">
    <citation type="journal article" date="2019" name="Int. J. Syst. Evol. Microbiol.">
        <title>The Global Catalogue of Microorganisms (GCM) 10K type strain sequencing project: providing services to taxonomists for standard genome sequencing and annotation.</title>
        <authorList>
            <consortium name="The Broad Institute Genomics Platform"/>
            <consortium name="The Broad Institute Genome Sequencing Center for Infectious Disease"/>
            <person name="Wu L."/>
            <person name="Ma J."/>
        </authorList>
    </citation>
    <scope>NUCLEOTIDE SEQUENCE [LARGE SCALE GENOMIC DNA]</scope>
    <source>
        <strain evidence="4">CGMCC 4.6997</strain>
    </source>
</reference>
<name>A0ABW0NNF3_9MICO</name>
<dbReference type="PROSITE" id="PS51257">
    <property type="entry name" value="PROKAR_LIPOPROTEIN"/>
    <property type="match status" value="1"/>
</dbReference>
<dbReference type="InterPro" id="IPR026004">
    <property type="entry name" value="Septum_form"/>
</dbReference>
<accession>A0ABW0NNF3</accession>
<evidence type="ECO:0000259" key="2">
    <source>
        <dbReference type="Pfam" id="PF13845"/>
    </source>
</evidence>